<protein>
    <submittedName>
        <fullName evidence="1">Uncharacterized protein</fullName>
    </submittedName>
</protein>
<evidence type="ECO:0000313" key="2">
    <source>
        <dbReference type="Proteomes" id="UP001152562"/>
    </source>
</evidence>
<dbReference type="EMBL" id="CALOZG010000042">
    <property type="protein sequence ID" value="CAH4034746.1"/>
    <property type="molecule type" value="Genomic_DNA"/>
</dbReference>
<proteinExistence type="predicted"/>
<dbReference type="AlphaFoldDB" id="A0A9P0TNI9"/>
<keyword evidence="2" id="KW-1185">Reference proteome</keyword>
<dbReference type="Proteomes" id="UP001152562">
    <property type="component" value="Unassembled WGS sequence"/>
</dbReference>
<comment type="caution">
    <text evidence="1">The sequence shown here is derived from an EMBL/GenBank/DDBJ whole genome shotgun (WGS) entry which is preliminary data.</text>
</comment>
<gene>
    <name evidence="1" type="ORF">PIBRA_LOCUS10900</name>
</gene>
<name>A0A9P0TNI9_PIEBR</name>
<evidence type="ECO:0000313" key="1">
    <source>
        <dbReference type="EMBL" id="CAH4034746.1"/>
    </source>
</evidence>
<reference evidence="1" key="1">
    <citation type="submission" date="2022-05" db="EMBL/GenBank/DDBJ databases">
        <authorList>
            <person name="Okamura Y."/>
        </authorList>
    </citation>
    <scope>NUCLEOTIDE SEQUENCE</scope>
</reference>
<sequence length="67" mass="7544">MANKNIGQIAVTVAAQAAHIDIHFLLSYPQNCLYYSNPKWWKFVVLGNLFKLLCIHAGDVALRNICL</sequence>
<organism evidence="1 2">
    <name type="scientific">Pieris brassicae</name>
    <name type="common">White butterfly</name>
    <name type="synonym">Large white butterfly</name>
    <dbReference type="NCBI Taxonomy" id="7116"/>
    <lineage>
        <taxon>Eukaryota</taxon>
        <taxon>Metazoa</taxon>
        <taxon>Ecdysozoa</taxon>
        <taxon>Arthropoda</taxon>
        <taxon>Hexapoda</taxon>
        <taxon>Insecta</taxon>
        <taxon>Pterygota</taxon>
        <taxon>Neoptera</taxon>
        <taxon>Endopterygota</taxon>
        <taxon>Lepidoptera</taxon>
        <taxon>Glossata</taxon>
        <taxon>Ditrysia</taxon>
        <taxon>Papilionoidea</taxon>
        <taxon>Pieridae</taxon>
        <taxon>Pierinae</taxon>
        <taxon>Pieris</taxon>
    </lineage>
</organism>
<accession>A0A9P0TNI9</accession>